<dbReference type="Gene3D" id="2.40.100.10">
    <property type="entry name" value="Cyclophilin-like"/>
    <property type="match status" value="2"/>
</dbReference>
<keyword evidence="3" id="KW-0067">ATP-binding</keyword>
<dbReference type="SMART" id="SM00796">
    <property type="entry name" value="AHS1"/>
    <property type="match status" value="1"/>
</dbReference>
<dbReference type="HOGENOM" id="CLU_028967_5_0_6"/>
<dbReference type="InterPro" id="IPR029000">
    <property type="entry name" value="Cyclophilin-like_dom_sf"/>
</dbReference>
<dbReference type="PANTHER" id="PTHR43309">
    <property type="entry name" value="5-OXOPROLINASE SUBUNIT C"/>
    <property type="match status" value="1"/>
</dbReference>
<evidence type="ECO:0000259" key="4">
    <source>
        <dbReference type="SMART" id="SM00796"/>
    </source>
</evidence>
<reference evidence="6 7" key="1">
    <citation type="journal article" date="2004" name="Nucleic Acids Res.">
        <title>Unique features revealed by the genome sequence of Acinetobacter sp. ADP1, a versatile and naturally transformation competent bacterium.</title>
        <authorList>
            <person name="Barbe V."/>
            <person name="Vallenet D."/>
            <person name="Fonknechten N."/>
            <person name="Kreimeyer A."/>
            <person name="Oztas S."/>
            <person name="Labarre L."/>
            <person name="Cruveiller S."/>
            <person name="Robert C."/>
            <person name="Duprat S."/>
            <person name="Wincker P."/>
            <person name="Ornston L.N."/>
            <person name="Weissenbach J."/>
            <person name="Marliere P."/>
            <person name="Cohen G.N."/>
            <person name="Medigue C."/>
        </authorList>
    </citation>
    <scope>NUCLEOTIDE SEQUENCE [LARGE SCALE GENOMIC DNA]</scope>
    <source>
        <strain evidence="7">ATCC 33305 / BD413 / ADP1</strain>
    </source>
</reference>
<dbReference type="PANTHER" id="PTHR43309:SF3">
    <property type="entry name" value="5-OXOPROLINASE SUBUNIT C"/>
    <property type="match status" value="1"/>
</dbReference>
<proteinExistence type="predicted"/>
<dbReference type="KEGG" id="aci:ACIAD2518"/>
<dbReference type="Proteomes" id="UP000000430">
    <property type="component" value="Chromosome"/>
</dbReference>
<keyword evidence="2 6" id="KW-0378">Hydrolase</keyword>
<dbReference type="OrthoDB" id="9768696at2"/>
<accession>Q6F9H9</accession>
<dbReference type="eggNOG" id="COG2049">
    <property type="taxonomic scope" value="Bacteria"/>
</dbReference>
<dbReference type="InterPro" id="IPR052708">
    <property type="entry name" value="PxpC"/>
</dbReference>
<evidence type="ECO:0000313" key="7">
    <source>
        <dbReference type="Proteomes" id="UP000000430"/>
    </source>
</evidence>
<sequence length="532" mass="58353">MQNMRFLAVNLDSFLIELNDPEHTVALFRHLETIKHPHIVEMIPAATTILVYFDRLNTEVSALIRYIKSQRIERQQRHSVAKVVIDVTYDGPDLHHVAELLGVTVSEVIYRHSNTCWNVAFIGFAPGFGYLNSPDHPFGSIPRLSSPRKKIQAGSVALAGEYTGIYPKDSPGGWQLIGSTPQQMWDIHRDPPALLRAGAQVIFRDITRQPSHVVVPEIKIPRQPEQHLQPVFELLQTGLQSLVQDQGRTHQAALGVGRSGAMDQTALSQANRIVGNPDHAAVIEILNGGLKLKVLQSTVVAVTGAASHIGVSYAGQAQVKVPDYSPIALDCGDLLYIDSPHAGLRHYLAIRGGIKTEKILGSASFDTLAELGTPPLKPHDFIYSAELSVGSVLLHEKCAQQLPKIGDVVEVDVILGPRTDWFEPESLTQFFQQQWLVTQESNRIGLRLSAGLPLKRQIHGELASEGTCTGALQIPPNGQPVLFMNDHPLTGGYPVLGAIAIDHLDRVAQIPPGCLIQFRQKSEILDLDKEST</sequence>
<evidence type="ECO:0000259" key="5">
    <source>
        <dbReference type="SMART" id="SM00797"/>
    </source>
</evidence>
<feature type="domain" description="Carboxyltransferase" evidence="5">
    <location>
        <begin position="253"/>
        <end position="532"/>
    </location>
</feature>
<evidence type="ECO:0000256" key="1">
    <source>
        <dbReference type="ARBA" id="ARBA00022741"/>
    </source>
</evidence>
<feature type="domain" description="Carboxyltransferase" evidence="4">
    <location>
        <begin position="4"/>
        <end position="195"/>
    </location>
</feature>
<keyword evidence="1" id="KW-0547">Nucleotide-binding</keyword>
<dbReference type="AlphaFoldDB" id="Q6F9H9"/>
<gene>
    <name evidence="6" type="ordered locus">ACIAD2518</name>
</gene>
<dbReference type="GO" id="GO:0005524">
    <property type="term" value="F:ATP binding"/>
    <property type="evidence" value="ECO:0007669"/>
    <property type="project" value="UniProtKB-KW"/>
</dbReference>
<name>Q6F9H9_ACIAD</name>
<evidence type="ECO:0000313" key="6">
    <source>
        <dbReference type="EMBL" id="CAG69285.1"/>
    </source>
</evidence>
<dbReference type="SUPFAM" id="SSF160467">
    <property type="entry name" value="PH0987 N-terminal domain-like"/>
    <property type="match status" value="1"/>
</dbReference>
<dbReference type="InterPro" id="IPR003833">
    <property type="entry name" value="CT_C_D"/>
</dbReference>
<dbReference type="eggNOG" id="COG1984">
    <property type="taxonomic scope" value="Bacteria"/>
</dbReference>
<dbReference type="SMART" id="SM00797">
    <property type="entry name" value="AHS2"/>
    <property type="match status" value="1"/>
</dbReference>
<dbReference type="GO" id="GO:0004039">
    <property type="term" value="F:allophanate hydrolase activity"/>
    <property type="evidence" value="ECO:0007669"/>
    <property type="project" value="UniProtKB-EC"/>
</dbReference>
<dbReference type="BioCyc" id="ASP62977:ACIAD_RS11435-MONOMER"/>
<dbReference type="Pfam" id="PF02626">
    <property type="entry name" value="CT_A_B"/>
    <property type="match status" value="1"/>
</dbReference>
<protein>
    <submittedName>
        <fullName evidence="6">Putative allophanate hydrolase subunit 1 and 2</fullName>
        <ecNumber evidence="6">3.5.1.54</ecNumber>
    </submittedName>
</protein>
<evidence type="ECO:0000256" key="2">
    <source>
        <dbReference type="ARBA" id="ARBA00022801"/>
    </source>
</evidence>
<dbReference type="Gene3D" id="3.30.1360.40">
    <property type="match status" value="1"/>
</dbReference>
<dbReference type="SUPFAM" id="SSF50891">
    <property type="entry name" value="Cyclophilin-like"/>
    <property type="match status" value="2"/>
</dbReference>
<dbReference type="NCBIfam" id="TIGR00724">
    <property type="entry name" value="urea_amlyse_rel"/>
    <property type="match status" value="1"/>
</dbReference>
<dbReference type="InterPro" id="IPR003778">
    <property type="entry name" value="CT_A_B"/>
</dbReference>
<dbReference type="STRING" id="202950.GCA_001485005_01497"/>
<evidence type="ECO:0000256" key="3">
    <source>
        <dbReference type="ARBA" id="ARBA00022840"/>
    </source>
</evidence>
<dbReference type="Pfam" id="PF02682">
    <property type="entry name" value="CT_C_D"/>
    <property type="match status" value="1"/>
</dbReference>
<organism evidence="6 7">
    <name type="scientific">Acinetobacter baylyi (strain ATCC 33305 / BD413 / ADP1)</name>
    <dbReference type="NCBI Taxonomy" id="62977"/>
    <lineage>
        <taxon>Bacteria</taxon>
        <taxon>Pseudomonadati</taxon>
        <taxon>Pseudomonadota</taxon>
        <taxon>Gammaproteobacteria</taxon>
        <taxon>Moraxellales</taxon>
        <taxon>Moraxellaceae</taxon>
        <taxon>Acinetobacter</taxon>
    </lineage>
</organism>
<dbReference type="EC" id="3.5.1.54" evidence="6"/>
<dbReference type="EMBL" id="CR543861">
    <property type="protein sequence ID" value="CAG69285.1"/>
    <property type="molecule type" value="Genomic_DNA"/>
</dbReference>